<dbReference type="Pfam" id="PF02955">
    <property type="entry name" value="GSH-S_ATP"/>
    <property type="match status" value="1"/>
</dbReference>
<dbReference type="Gene3D" id="3.30.470.20">
    <property type="entry name" value="ATP-grasp fold, B domain"/>
    <property type="match status" value="1"/>
</dbReference>
<dbReference type="RefSeq" id="WP_187480552.1">
    <property type="nucleotide sequence ID" value="NZ_CP060697.1"/>
</dbReference>
<evidence type="ECO:0000256" key="1">
    <source>
        <dbReference type="ARBA" id="ARBA00001936"/>
    </source>
</evidence>
<accession>A0A7G9L4P8</accession>
<keyword evidence="6 10" id="KW-0547">Nucleotide-binding</keyword>
<evidence type="ECO:0000256" key="3">
    <source>
        <dbReference type="ARBA" id="ARBA00022598"/>
    </source>
</evidence>
<keyword evidence="13" id="KW-1185">Reference proteome</keyword>
<dbReference type="GO" id="GO:0005524">
    <property type="term" value="F:ATP binding"/>
    <property type="evidence" value="ECO:0007669"/>
    <property type="project" value="UniProtKB-UniRule"/>
</dbReference>
<comment type="catalytic activity">
    <reaction evidence="10">
        <text>gamma-L-glutamyl-L-cysteine + glycine + ATP = glutathione + ADP + phosphate + H(+)</text>
        <dbReference type="Rhea" id="RHEA:13557"/>
        <dbReference type="ChEBI" id="CHEBI:15378"/>
        <dbReference type="ChEBI" id="CHEBI:30616"/>
        <dbReference type="ChEBI" id="CHEBI:43474"/>
        <dbReference type="ChEBI" id="CHEBI:57305"/>
        <dbReference type="ChEBI" id="CHEBI:57925"/>
        <dbReference type="ChEBI" id="CHEBI:58173"/>
        <dbReference type="ChEBI" id="CHEBI:456216"/>
        <dbReference type="EC" id="6.3.2.3"/>
    </reaction>
</comment>
<dbReference type="KEGG" id="ssau:H8M03_04525"/>
<dbReference type="InterPro" id="IPR004218">
    <property type="entry name" value="GSHS_ATP-bd"/>
</dbReference>
<comment type="cofactor">
    <cofactor evidence="1">
        <name>Mn(2+)</name>
        <dbReference type="ChEBI" id="CHEBI:29035"/>
    </cofactor>
</comment>
<dbReference type="Gene3D" id="3.30.1490.20">
    <property type="entry name" value="ATP-grasp fold, A domain"/>
    <property type="match status" value="1"/>
</dbReference>
<dbReference type="Gene3D" id="3.40.50.20">
    <property type="match status" value="1"/>
</dbReference>
<comment type="similarity">
    <text evidence="10">Belongs to the prokaryotic GSH synthase family.</text>
</comment>
<keyword evidence="9" id="KW-0464">Manganese</keyword>
<evidence type="ECO:0000256" key="8">
    <source>
        <dbReference type="ARBA" id="ARBA00022842"/>
    </source>
</evidence>
<reference evidence="12 13" key="1">
    <citation type="submission" date="2020-08" db="EMBL/GenBank/DDBJ databases">
        <title>Sphingomonas sp. sand1-3 16S ribosomal RNA gene Genome sequencing and assembly.</title>
        <authorList>
            <person name="Kang M."/>
        </authorList>
    </citation>
    <scope>NUCLEOTIDE SEQUENCE [LARGE SCALE GENOMIC DNA]</scope>
    <source>
        <strain evidence="13">sand1-3</strain>
    </source>
</reference>
<dbReference type="InterPro" id="IPR004215">
    <property type="entry name" value="GSHS_N"/>
</dbReference>
<keyword evidence="4 10" id="KW-0317">Glutathione biosynthesis</keyword>
<dbReference type="NCBIfam" id="NF009110">
    <property type="entry name" value="PRK12458.1"/>
    <property type="match status" value="1"/>
</dbReference>
<evidence type="ECO:0000256" key="6">
    <source>
        <dbReference type="ARBA" id="ARBA00022741"/>
    </source>
</evidence>
<dbReference type="UniPathway" id="UPA00142">
    <property type="reaction ID" value="UER00210"/>
</dbReference>
<keyword evidence="7 10" id="KW-0067">ATP-binding</keyword>
<evidence type="ECO:0000259" key="11">
    <source>
        <dbReference type="PROSITE" id="PS50975"/>
    </source>
</evidence>
<evidence type="ECO:0000256" key="7">
    <source>
        <dbReference type="ARBA" id="ARBA00022840"/>
    </source>
</evidence>
<dbReference type="InterPro" id="IPR013815">
    <property type="entry name" value="ATP_grasp_subdomain_1"/>
</dbReference>
<evidence type="ECO:0000313" key="13">
    <source>
        <dbReference type="Proteomes" id="UP000515861"/>
    </source>
</evidence>
<protein>
    <recommendedName>
        <fullName evidence="10">Glutathione synthetase</fullName>
        <ecNumber evidence="10">6.3.2.3</ecNumber>
    </recommendedName>
    <alternativeName>
        <fullName evidence="10">GSH synthetase</fullName>
        <shortName evidence="10">GSH-S</shortName>
        <shortName evidence="10">GSHase</shortName>
    </alternativeName>
    <alternativeName>
        <fullName evidence="10">Glutathione synthase</fullName>
    </alternativeName>
</protein>
<dbReference type="PROSITE" id="PS50975">
    <property type="entry name" value="ATP_GRASP"/>
    <property type="match status" value="1"/>
</dbReference>
<gene>
    <name evidence="10" type="primary">gshB</name>
    <name evidence="12" type="ORF">H8M03_04525</name>
</gene>
<comment type="cofactor">
    <cofactor evidence="2">
        <name>Mg(2+)</name>
        <dbReference type="ChEBI" id="CHEBI:18420"/>
    </cofactor>
</comment>
<evidence type="ECO:0000256" key="5">
    <source>
        <dbReference type="ARBA" id="ARBA00022723"/>
    </source>
</evidence>
<evidence type="ECO:0000313" key="12">
    <source>
        <dbReference type="EMBL" id="QNM83597.1"/>
    </source>
</evidence>
<evidence type="ECO:0000256" key="2">
    <source>
        <dbReference type="ARBA" id="ARBA00001946"/>
    </source>
</evidence>
<evidence type="ECO:0000256" key="9">
    <source>
        <dbReference type="ARBA" id="ARBA00023211"/>
    </source>
</evidence>
<keyword evidence="3 10" id="KW-0436">Ligase</keyword>
<dbReference type="InterPro" id="IPR006284">
    <property type="entry name" value="Glut_synth_pro"/>
</dbReference>
<dbReference type="SUPFAM" id="SSF52440">
    <property type="entry name" value="PreATP-grasp domain"/>
    <property type="match status" value="1"/>
</dbReference>
<sequence>MLIAFFINDLEREYPGYTTTVLAHQAIMRGHRVCYMTPHDFVLQPDDSLCGHARFPAQKKYKDREEFFAELKSPKCKLEPVDISEVDVLMLRNDPSIDSETPWAMEVGILFGREAAKRGVIVLNDPDSLGRAINKLYFQSFPSEARAETLITKNESDIKAFAKAHKNNIILKPLQGSGGSGVFKLDDSAKSNLNQMIEAIGRDGYIIAQAYVPAAKKGDIRLFLMNGVPLQIDGKYAALRRVASKDDIRSNIHAGGTAEAVEIGKTELKVAELIRPKLVADGMFLVGIDIVGDKILEVNVFSPGNLGSCSRLAGVDFSVPILEAMERKVEIAKDYSQAFDNRHLAVL</sequence>
<dbReference type="InterPro" id="IPR016185">
    <property type="entry name" value="PreATP-grasp_dom_sf"/>
</dbReference>
<keyword evidence="5" id="KW-0479">Metal-binding</keyword>
<dbReference type="GO" id="GO:0005737">
    <property type="term" value="C:cytoplasm"/>
    <property type="evidence" value="ECO:0007669"/>
    <property type="project" value="TreeGrafter"/>
</dbReference>
<dbReference type="Proteomes" id="UP000515861">
    <property type="component" value="Chromosome"/>
</dbReference>
<dbReference type="EC" id="6.3.2.3" evidence="10"/>
<dbReference type="PANTHER" id="PTHR21621">
    <property type="entry name" value="RIBOSOMAL PROTEIN S6 MODIFICATION PROTEIN"/>
    <property type="match status" value="1"/>
</dbReference>
<dbReference type="PANTHER" id="PTHR21621:SF4">
    <property type="entry name" value="GLUTATHIONE SYNTHETASE"/>
    <property type="match status" value="1"/>
</dbReference>
<dbReference type="Pfam" id="PF02951">
    <property type="entry name" value="GSH-S_N"/>
    <property type="match status" value="1"/>
</dbReference>
<dbReference type="EMBL" id="CP060697">
    <property type="protein sequence ID" value="QNM83597.1"/>
    <property type="molecule type" value="Genomic_DNA"/>
</dbReference>
<dbReference type="InterPro" id="IPR011761">
    <property type="entry name" value="ATP-grasp"/>
</dbReference>
<evidence type="ECO:0000256" key="10">
    <source>
        <dbReference type="HAMAP-Rule" id="MF_00162"/>
    </source>
</evidence>
<dbReference type="AlphaFoldDB" id="A0A7G9L4P8"/>
<dbReference type="GO" id="GO:0046872">
    <property type="term" value="F:metal ion binding"/>
    <property type="evidence" value="ECO:0007669"/>
    <property type="project" value="UniProtKB-KW"/>
</dbReference>
<comment type="pathway">
    <text evidence="10">Sulfur metabolism; glutathione biosynthesis; glutathione from L-cysteine and L-glutamate: step 2/2.</text>
</comment>
<proteinExistence type="inferred from homology"/>
<dbReference type="HAMAP" id="MF_00162">
    <property type="entry name" value="GSH_S"/>
    <property type="match status" value="1"/>
</dbReference>
<dbReference type="GO" id="GO:0004363">
    <property type="term" value="F:glutathione synthase activity"/>
    <property type="evidence" value="ECO:0007669"/>
    <property type="project" value="UniProtKB-UniRule"/>
</dbReference>
<name>A0A7G9L4P8_9SPHN</name>
<organism evidence="12 13">
    <name type="scientific">Sphingomonas sabuli</name>
    <dbReference type="NCBI Taxonomy" id="2764186"/>
    <lineage>
        <taxon>Bacteria</taxon>
        <taxon>Pseudomonadati</taxon>
        <taxon>Pseudomonadota</taxon>
        <taxon>Alphaproteobacteria</taxon>
        <taxon>Sphingomonadales</taxon>
        <taxon>Sphingomonadaceae</taxon>
        <taxon>Sphingomonas</taxon>
    </lineage>
</organism>
<evidence type="ECO:0000256" key="4">
    <source>
        <dbReference type="ARBA" id="ARBA00022684"/>
    </source>
</evidence>
<keyword evidence="8" id="KW-0460">Magnesium</keyword>
<dbReference type="SUPFAM" id="SSF56059">
    <property type="entry name" value="Glutathione synthetase ATP-binding domain-like"/>
    <property type="match status" value="1"/>
</dbReference>
<feature type="domain" description="ATP-grasp" evidence="11">
    <location>
        <begin position="135"/>
        <end position="326"/>
    </location>
</feature>